<dbReference type="KEGG" id="ptkz:JDV02_000582"/>
<keyword evidence="1" id="KW-0812">Transmembrane</keyword>
<reference evidence="2" key="1">
    <citation type="submission" date="2021-11" db="EMBL/GenBank/DDBJ databases">
        <title>Purpureocillium_takamizusanense_genome.</title>
        <authorList>
            <person name="Nguyen N.-H."/>
        </authorList>
    </citation>
    <scope>NUCLEOTIDE SEQUENCE</scope>
    <source>
        <strain evidence="2">PT3</strain>
    </source>
</reference>
<dbReference type="EMBL" id="CP086354">
    <property type="protein sequence ID" value="UNI13886.1"/>
    <property type="molecule type" value="Genomic_DNA"/>
</dbReference>
<evidence type="ECO:0000313" key="3">
    <source>
        <dbReference type="Proteomes" id="UP000829364"/>
    </source>
</evidence>
<dbReference type="Proteomes" id="UP000829364">
    <property type="component" value="Chromosome 1"/>
</dbReference>
<gene>
    <name evidence="2" type="primary">TWF1_1</name>
    <name evidence="2" type="ORF">JDV02_000582</name>
</gene>
<name>A0A9Q8Q730_9HYPO</name>
<dbReference type="GeneID" id="72062547"/>
<feature type="transmembrane region" description="Helical" evidence="1">
    <location>
        <begin position="21"/>
        <end position="42"/>
    </location>
</feature>
<accession>A0A9Q8Q730</accession>
<dbReference type="RefSeq" id="XP_047837367.1">
    <property type="nucleotide sequence ID" value="XM_047981407.1"/>
</dbReference>
<evidence type="ECO:0000256" key="1">
    <source>
        <dbReference type="SAM" id="Phobius"/>
    </source>
</evidence>
<evidence type="ECO:0000313" key="2">
    <source>
        <dbReference type="EMBL" id="UNI13886.1"/>
    </source>
</evidence>
<dbReference type="OrthoDB" id="5106279at2759"/>
<sequence>MWKVRILPFSPDRHRIPTGDTVMALKTAILFTFLGVVAQVLAHGNHQTPGFTYLGCFKVDLAAFTNPMVFSDGALTPEACQQACRGYQLAAVFQE</sequence>
<dbReference type="AlphaFoldDB" id="A0A9Q8Q730"/>
<keyword evidence="1" id="KW-1133">Transmembrane helix</keyword>
<organism evidence="2 3">
    <name type="scientific">Purpureocillium takamizusanense</name>
    <dbReference type="NCBI Taxonomy" id="2060973"/>
    <lineage>
        <taxon>Eukaryota</taxon>
        <taxon>Fungi</taxon>
        <taxon>Dikarya</taxon>
        <taxon>Ascomycota</taxon>
        <taxon>Pezizomycotina</taxon>
        <taxon>Sordariomycetes</taxon>
        <taxon>Hypocreomycetidae</taxon>
        <taxon>Hypocreales</taxon>
        <taxon>Ophiocordycipitaceae</taxon>
        <taxon>Purpureocillium</taxon>
    </lineage>
</organism>
<keyword evidence="3" id="KW-1185">Reference proteome</keyword>
<proteinExistence type="predicted"/>
<protein>
    <submittedName>
        <fullName evidence="2">Twinfilin-1</fullName>
    </submittedName>
</protein>
<keyword evidence="1" id="KW-0472">Membrane</keyword>